<evidence type="ECO:0000313" key="3">
    <source>
        <dbReference type="Proteomes" id="UP001589890"/>
    </source>
</evidence>
<evidence type="ECO:0000256" key="1">
    <source>
        <dbReference type="SAM" id="Phobius"/>
    </source>
</evidence>
<feature type="transmembrane region" description="Helical" evidence="1">
    <location>
        <begin position="315"/>
        <end position="332"/>
    </location>
</feature>
<reference evidence="2 3" key="1">
    <citation type="submission" date="2024-09" db="EMBL/GenBank/DDBJ databases">
        <authorList>
            <person name="Sun Q."/>
            <person name="Mori K."/>
        </authorList>
    </citation>
    <scope>NUCLEOTIDE SEQUENCE [LARGE SCALE GENOMIC DNA]</scope>
    <source>
        <strain evidence="2 3">CGMCC 1.15906</strain>
    </source>
</reference>
<keyword evidence="1" id="KW-0472">Membrane</keyword>
<accession>A0ABV6QL86</accession>
<protein>
    <recommendedName>
        <fullName evidence="4">ABC transporter permease</fullName>
    </recommendedName>
</protein>
<dbReference type="RefSeq" id="WP_380047774.1">
    <property type="nucleotide sequence ID" value="NZ_JBHLTC010000018.1"/>
</dbReference>
<comment type="caution">
    <text evidence="2">The sequence shown here is derived from an EMBL/GenBank/DDBJ whole genome shotgun (WGS) entry which is preliminary data.</text>
</comment>
<dbReference type="EMBL" id="JBHLTC010000018">
    <property type="protein sequence ID" value="MFC0625399.1"/>
    <property type="molecule type" value="Genomic_DNA"/>
</dbReference>
<feature type="transmembrane region" description="Helical" evidence="1">
    <location>
        <begin position="352"/>
        <end position="370"/>
    </location>
</feature>
<name>A0ABV6QL86_9ACTN</name>
<sequence length="386" mass="41968">MLTQSERFLRDLRAAGGWIAALALTALLVAGISTYMAAFSINNARGGVLSATSPRESLSFLRVVDLGESMIHEVDGNPVGEEPEVKVLMSELANDDRMFMVLDLHQVAYRFDSAERMNIPDATAVIGTAPDFVPQAPQEGLALLWGDLATAGGNRIGDLDVSRVASRPLESRFVSSDGRIVQLGEKPTVALTPKSAERFGLSGIWWVSEVVNGVTCYCTPDELAGTADLMNEAAAAAGKDRVYYAVGYEDLIGTVQRSYGLRSTLNTAHLIATAMGIWCFAAMAAAMMWRRRSHTYQVEMILGSSESGLQVRQQALVFLSFTLPMLTGYELVDVILRRADDPPPIPADWRLGVYGVLALLHVAISTPTILRIHRLYEHPAEARNNA</sequence>
<gene>
    <name evidence="2" type="ORF">ACFFGN_15065</name>
</gene>
<evidence type="ECO:0008006" key="4">
    <source>
        <dbReference type="Google" id="ProtNLM"/>
    </source>
</evidence>
<feature type="transmembrane region" description="Helical" evidence="1">
    <location>
        <begin position="268"/>
        <end position="289"/>
    </location>
</feature>
<proteinExistence type="predicted"/>
<keyword evidence="1" id="KW-1133">Transmembrane helix</keyword>
<feature type="transmembrane region" description="Helical" evidence="1">
    <location>
        <begin position="12"/>
        <end position="36"/>
    </location>
</feature>
<organism evidence="2 3">
    <name type="scientific">Kribbella deserti</name>
    <dbReference type="NCBI Taxonomy" id="1926257"/>
    <lineage>
        <taxon>Bacteria</taxon>
        <taxon>Bacillati</taxon>
        <taxon>Actinomycetota</taxon>
        <taxon>Actinomycetes</taxon>
        <taxon>Propionibacteriales</taxon>
        <taxon>Kribbellaceae</taxon>
        <taxon>Kribbella</taxon>
    </lineage>
</organism>
<keyword evidence="1" id="KW-0812">Transmembrane</keyword>
<evidence type="ECO:0000313" key="2">
    <source>
        <dbReference type="EMBL" id="MFC0625399.1"/>
    </source>
</evidence>
<dbReference type="Proteomes" id="UP001589890">
    <property type="component" value="Unassembled WGS sequence"/>
</dbReference>
<keyword evidence="3" id="KW-1185">Reference proteome</keyword>